<comment type="subcellular location">
    <subcellularLocation>
        <location evidence="1">Cell membrane</location>
    </subcellularLocation>
</comment>
<dbReference type="EMBL" id="NHYE01005600">
    <property type="protein sequence ID" value="PPQ68223.1"/>
    <property type="molecule type" value="Genomic_DNA"/>
</dbReference>
<feature type="disulfide bond" evidence="10">
    <location>
        <begin position="438"/>
        <end position="474"/>
    </location>
</feature>
<evidence type="ECO:0000313" key="15">
    <source>
        <dbReference type="Proteomes" id="UP000284706"/>
    </source>
</evidence>
<dbReference type="Proteomes" id="UP000284706">
    <property type="component" value="Unassembled WGS sequence"/>
</dbReference>
<evidence type="ECO:0000256" key="6">
    <source>
        <dbReference type="ARBA" id="ARBA00023136"/>
    </source>
</evidence>
<dbReference type="InterPro" id="IPR001461">
    <property type="entry name" value="Aspartic_peptidase_A1"/>
</dbReference>
<protein>
    <recommendedName>
        <fullName evidence="13">Peptidase A1 domain-containing protein</fullName>
    </recommendedName>
</protein>
<dbReference type="FunFam" id="2.40.70.10:FF:000008">
    <property type="entry name" value="Cathepsin D"/>
    <property type="match status" value="1"/>
</dbReference>
<dbReference type="InParanoid" id="A0A409VPP9"/>
<dbReference type="PROSITE" id="PS51767">
    <property type="entry name" value="PEPTIDASE_A1"/>
    <property type="match status" value="1"/>
</dbReference>
<evidence type="ECO:0000256" key="8">
    <source>
        <dbReference type="ARBA" id="ARBA00023288"/>
    </source>
</evidence>
<evidence type="ECO:0000256" key="2">
    <source>
        <dbReference type="ARBA" id="ARBA00007447"/>
    </source>
</evidence>
<dbReference type="InterPro" id="IPR033121">
    <property type="entry name" value="PEPTIDASE_A1"/>
</dbReference>
<dbReference type="FunCoup" id="A0A409VPP9">
    <property type="interactions" value="46"/>
</dbReference>
<dbReference type="FunFam" id="2.40.70.10:FF:000060">
    <property type="entry name" value="Aspartic-type endopeptidase ctsD"/>
    <property type="match status" value="1"/>
</dbReference>
<dbReference type="PRINTS" id="PR00792">
    <property type="entry name" value="PEPSIN"/>
</dbReference>
<dbReference type="AlphaFoldDB" id="A0A409VPP9"/>
<dbReference type="InterPro" id="IPR034164">
    <property type="entry name" value="Pepsin-like_dom"/>
</dbReference>
<name>A0A409VPP9_9AGAR</name>
<evidence type="ECO:0000256" key="9">
    <source>
        <dbReference type="PIRSR" id="PIRSR601461-1"/>
    </source>
</evidence>
<feature type="compositionally biased region" description="Gly residues" evidence="11">
    <location>
        <begin position="149"/>
        <end position="161"/>
    </location>
</feature>
<keyword evidence="12" id="KW-0732">Signal</keyword>
<keyword evidence="3" id="KW-1003">Cell membrane</keyword>
<proteinExistence type="inferred from homology"/>
<keyword evidence="8" id="KW-0449">Lipoprotein</keyword>
<evidence type="ECO:0000256" key="3">
    <source>
        <dbReference type="ARBA" id="ARBA00022475"/>
    </source>
</evidence>
<evidence type="ECO:0000256" key="12">
    <source>
        <dbReference type="SAM" id="SignalP"/>
    </source>
</evidence>
<feature type="chain" id="PRO_5019393346" description="Peptidase A1 domain-containing protein" evidence="12">
    <location>
        <begin position="26"/>
        <end position="516"/>
    </location>
</feature>
<feature type="region of interest" description="Disordered" evidence="11">
    <location>
        <begin position="143"/>
        <end position="176"/>
    </location>
</feature>
<comment type="caution">
    <text evidence="14">The sequence shown here is derived from an EMBL/GenBank/DDBJ whole genome shotgun (WGS) entry which is preliminary data.</text>
</comment>
<keyword evidence="5" id="KW-0378">Hydrolase</keyword>
<reference evidence="14 15" key="1">
    <citation type="journal article" date="2018" name="Evol. Lett.">
        <title>Horizontal gene cluster transfer increased hallucinogenic mushroom diversity.</title>
        <authorList>
            <person name="Reynolds H.T."/>
            <person name="Vijayakumar V."/>
            <person name="Gluck-Thaler E."/>
            <person name="Korotkin H.B."/>
            <person name="Matheny P.B."/>
            <person name="Slot J.C."/>
        </authorList>
    </citation>
    <scope>NUCLEOTIDE SEQUENCE [LARGE SCALE GENOMIC DNA]</scope>
    <source>
        <strain evidence="14 15">SRW20</strain>
    </source>
</reference>
<dbReference type="CDD" id="cd05471">
    <property type="entry name" value="pepsin_like"/>
    <property type="match status" value="1"/>
</dbReference>
<comment type="similarity">
    <text evidence="2">Belongs to the peptidase A1 family.</text>
</comment>
<organism evidence="14 15">
    <name type="scientific">Gymnopilus dilepis</name>
    <dbReference type="NCBI Taxonomy" id="231916"/>
    <lineage>
        <taxon>Eukaryota</taxon>
        <taxon>Fungi</taxon>
        <taxon>Dikarya</taxon>
        <taxon>Basidiomycota</taxon>
        <taxon>Agaricomycotina</taxon>
        <taxon>Agaricomycetes</taxon>
        <taxon>Agaricomycetidae</taxon>
        <taxon>Agaricales</taxon>
        <taxon>Agaricineae</taxon>
        <taxon>Hymenogastraceae</taxon>
        <taxon>Gymnopilus</taxon>
    </lineage>
</organism>
<keyword evidence="15" id="KW-1185">Reference proteome</keyword>
<dbReference type="GO" id="GO:0004190">
    <property type="term" value="F:aspartic-type endopeptidase activity"/>
    <property type="evidence" value="ECO:0007669"/>
    <property type="project" value="InterPro"/>
</dbReference>
<accession>A0A409VPP9</accession>
<keyword evidence="7" id="KW-0325">Glycoprotein</keyword>
<evidence type="ECO:0000256" key="4">
    <source>
        <dbReference type="ARBA" id="ARBA00022670"/>
    </source>
</evidence>
<evidence type="ECO:0000256" key="7">
    <source>
        <dbReference type="ARBA" id="ARBA00023180"/>
    </source>
</evidence>
<evidence type="ECO:0000256" key="1">
    <source>
        <dbReference type="ARBA" id="ARBA00004236"/>
    </source>
</evidence>
<dbReference type="STRING" id="231916.A0A409VPP9"/>
<dbReference type="SUPFAM" id="SSF50630">
    <property type="entry name" value="Acid proteases"/>
    <property type="match status" value="1"/>
</dbReference>
<dbReference type="PANTHER" id="PTHR47966:SF75">
    <property type="entry name" value="ENDOPEPTIDASE (CTSD), PUTATIVE (AFU_ORTHOLOGUE AFUA_4G07040)-RELATED"/>
    <property type="match status" value="1"/>
</dbReference>
<evidence type="ECO:0000256" key="5">
    <source>
        <dbReference type="ARBA" id="ARBA00022801"/>
    </source>
</evidence>
<feature type="disulfide bond" evidence="10">
    <location>
        <begin position="226"/>
        <end position="234"/>
    </location>
</feature>
<evidence type="ECO:0000256" key="11">
    <source>
        <dbReference type="SAM" id="MobiDB-lite"/>
    </source>
</evidence>
<keyword evidence="4" id="KW-0645">Protease</keyword>
<evidence type="ECO:0000256" key="10">
    <source>
        <dbReference type="PIRSR" id="PIRSR601461-2"/>
    </source>
</evidence>
<feature type="domain" description="Peptidase A1" evidence="13">
    <location>
        <begin position="195"/>
        <end position="513"/>
    </location>
</feature>
<feature type="active site" evidence="9">
    <location>
        <position position="213"/>
    </location>
</feature>
<keyword evidence="10" id="KW-1015">Disulfide bond</keyword>
<feature type="signal peptide" evidence="12">
    <location>
        <begin position="1"/>
        <end position="25"/>
    </location>
</feature>
<dbReference type="GO" id="GO:0006508">
    <property type="term" value="P:proteolysis"/>
    <property type="evidence" value="ECO:0007669"/>
    <property type="project" value="UniProtKB-KW"/>
</dbReference>
<dbReference type="PANTHER" id="PTHR47966">
    <property type="entry name" value="BETA-SITE APP-CLEAVING ENZYME, ISOFORM A-RELATED"/>
    <property type="match status" value="1"/>
</dbReference>
<dbReference type="InterPro" id="IPR021109">
    <property type="entry name" value="Peptidase_aspartic_dom_sf"/>
</dbReference>
<gene>
    <name evidence="14" type="ORF">CVT26_005756</name>
</gene>
<dbReference type="OrthoDB" id="2747330at2759"/>
<dbReference type="Gene3D" id="2.40.70.10">
    <property type="entry name" value="Acid Proteases"/>
    <property type="match status" value="2"/>
</dbReference>
<evidence type="ECO:0000313" key="14">
    <source>
        <dbReference type="EMBL" id="PPQ68223.1"/>
    </source>
</evidence>
<evidence type="ECO:0000259" key="13">
    <source>
        <dbReference type="PROSITE" id="PS51767"/>
    </source>
</evidence>
<dbReference type="GO" id="GO:0005886">
    <property type="term" value="C:plasma membrane"/>
    <property type="evidence" value="ECO:0007669"/>
    <property type="project" value="UniProtKB-SubCell"/>
</dbReference>
<feature type="active site" evidence="9">
    <location>
        <position position="403"/>
    </location>
</feature>
<keyword evidence="6" id="KW-0472">Membrane</keyword>
<dbReference type="Pfam" id="PF00026">
    <property type="entry name" value="Asp"/>
    <property type="match status" value="1"/>
</dbReference>
<sequence length="516" mass="55119">MQLSHSLSTLLAGVLLMFTIQLVEAAPFVERQPSFVTLPLKRVQMARDVHPQIYLQQHMNRAYRRYARMTGREEPSRRELQERLERRVLEIEGPEGLEKRFNRIGVPRYLEGESRLEKRYNRMGVPARHKASASKGASLLEAKKKGGKGGKGAQGAQGAQGGPLDDTNTADITFANAPSADDSLGLDIEAQDVGYMAVVQMGTPPQDFLILMDSGSADLWVGAENCQSEGGGGCGNHKFLGAQSSSSFVDTGKQFEVQYGTGEVSGDIVQDDISIAGLALQGHTFGVATTESVDFSSDDTPFDGLMGLAQSTLSEQNTPTPIESLASAGLVPEAIVSYKISRLADNKNDGEITFGALDNTKFDPNTLVTVPNVNQDGFWEADLDAATVNGVDTGLKGRTTILDTGTTLMVLPADDAQTIHDQIQGAKSDGQGGFTVPCTLTDTVALTYNGQVFEIDPRDIAFSPVDPNDPNGDCVSGITSGNIGGATEWLVGDVFLKNAYFSTDVGKNTLSLAKLV</sequence>